<dbReference type="Pfam" id="PF02055">
    <property type="entry name" value="Glyco_hydro_30"/>
    <property type="match status" value="1"/>
</dbReference>
<dbReference type="InterPro" id="IPR033453">
    <property type="entry name" value="Glyco_hydro_30_TIM-barrel"/>
</dbReference>
<dbReference type="Gene3D" id="2.60.40.1180">
    <property type="entry name" value="Golgi alpha-mannosidase II"/>
    <property type="match status" value="1"/>
</dbReference>
<dbReference type="AlphaFoldDB" id="A0A2Z4UD38"/>
<gene>
    <name evidence="7" type="ORF">DQQ01_13570</name>
</gene>
<dbReference type="EMBL" id="CP030280">
    <property type="protein sequence ID" value="AWY98993.1"/>
    <property type="molecule type" value="Genomic_DNA"/>
</dbReference>
<dbReference type="Proteomes" id="UP000250003">
    <property type="component" value="Chromosome"/>
</dbReference>
<comment type="similarity">
    <text evidence="1 4">Belongs to the glycosyl hydrolase 30 family.</text>
</comment>
<evidence type="ECO:0000256" key="4">
    <source>
        <dbReference type="RuleBase" id="RU361188"/>
    </source>
</evidence>
<dbReference type="PANTHER" id="PTHR11069">
    <property type="entry name" value="GLUCOSYLCERAMIDASE"/>
    <property type="match status" value="1"/>
</dbReference>
<dbReference type="Pfam" id="PF17189">
    <property type="entry name" value="Glyco_hydro_30C"/>
    <property type="match status" value="1"/>
</dbReference>
<dbReference type="PRINTS" id="PR00843">
    <property type="entry name" value="GLHYDRLASE30"/>
</dbReference>
<keyword evidence="8" id="KW-1185">Reference proteome</keyword>
<evidence type="ECO:0000259" key="5">
    <source>
        <dbReference type="Pfam" id="PF02055"/>
    </source>
</evidence>
<evidence type="ECO:0000256" key="2">
    <source>
        <dbReference type="ARBA" id="ARBA00022729"/>
    </source>
</evidence>
<feature type="domain" description="Glycosyl hydrolase family 30 beta sandwich" evidence="6">
    <location>
        <begin position="382"/>
        <end position="441"/>
    </location>
</feature>
<dbReference type="InterPro" id="IPR013780">
    <property type="entry name" value="Glyco_hydro_b"/>
</dbReference>
<dbReference type="RefSeq" id="WP_111920453.1">
    <property type="nucleotide sequence ID" value="NZ_CP030280.1"/>
</dbReference>
<keyword evidence="2" id="KW-0732">Signal</keyword>
<evidence type="ECO:0000256" key="1">
    <source>
        <dbReference type="ARBA" id="ARBA00005382"/>
    </source>
</evidence>
<proteinExistence type="inferred from homology"/>
<dbReference type="SUPFAM" id="SSF51445">
    <property type="entry name" value="(Trans)glycosidases"/>
    <property type="match status" value="1"/>
</dbReference>
<evidence type="ECO:0000313" key="7">
    <source>
        <dbReference type="EMBL" id="AWY98993.1"/>
    </source>
</evidence>
<dbReference type="KEGG" id="blau:DQQ01_13570"/>
<dbReference type="GO" id="GO:0016020">
    <property type="term" value="C:membrane"/>
    <property type="evidence" value="ECO:0007669"/>
    <property type="project" value="GOC"/>
</dbReference>
<name>A0A2Z4UD38_9FIRM</name>
<keyword evidence="4" id="KW-0326">Glycosidase</keyword>
<dbReference type="GO" id="GO:0006680">
    <property type="term" value="P:glucosylceramide catabolic process"/>
    <property type="evidence" value="ECO:0007669"/>
    <property type="project" value="TreeGrafter"/>
</dbReference>
<dbReference type="Gene3D" id="3.20.20.80">
    <property type="entry name" value="Glycosidases"/>
    <property type="match status" value="1"/>
</dbReference>
<dbReference type="GO" id="GO:0004348">
    <property type="term" value="F:glucosylceramidase activity"/>
    <property type="evidence" value="ECO:0007669"/>
    <property type="project" value="InterPro"/>
</dbReference>
<dbReference type="OrthoDB" id="9806701at2"/>
<dbReference type="InterPro" id="IPR001139">
    <property type="entry name" value="Glyco_hydro_30"/>
</dbReference>
<feature type="domain" description="Glycosyl hydrolase family 30 TIM-barrel" evidence="5">
    <location>
        <begin position="46"/>
        <end position="379"/>
    </location>
</feature>
<evidence type="ECO:0000256" key="3">
    <source>
        <dbReference type="ARBA" id="ARBA00022801"/>
    </source>
</evidence>
<reference evidence="8" key="1">
    <citation type="submission" date="2018-06" db="EMBL/GenBank/DDBJ databases">
        <title>Description of Blautia argi sp. nov., a new anaerobic isolated from dog feces.</title>
        <authorList>
            <person name="Chang Y.-H."/>
            <person name="Paek J."/>
            <person name="Shin Y."/>
        </authorList>
    </citation>
    <scope>NUCLEOTIDE SEQUENCE [LARGE SCALE GENOMIC DNA]</scope>
    <source>
        <strain evidence="8">KCTC 15426</strain>
    </source>
</reference>
<dbReference type="InterPro" id="IPR033452">
    <property type="entry name" value="GH30_C"/>
</dbReference>
<organism evidence="7 8">
    <name type="scientific">Blautia argi</name>
    <dbReference type="NCBI Taxonomy" id="1912897"/>
    <lineage>
        <taxon>Bacteria</taxon>
        <taxon>Bacillati</taxon>
        <taxon>Bacillota</taxon>
        <taxon>Clostridia</taxon>
        <taxon>Lachnospirales</taxon>
        <taxon>Lachnospiraceae</taxon>
        <taxon>Blautia</taxon>
    </lineage>
</organism>
<accession>A0A2Z4UD38</accession>
<keyword evidence="3 4" id="KW-0378">Hydrolase</keyword>
<sequence>MELEVFTTYGTGSWKEQFHQVINLKEDPGAENQVVNLYPEVKFEKIEGFGGAVTDAAAYVYSLMNEAQKKQLMETYFSPERMKYGLVRIHMDSCDFSTEMYEAMSDEKDTELRSFSFSRTEKYILPMLQDAQKAAGKPLKIMLSPWSPPAFMKTNGQRTFGGSLKPEYRKLWADYICRYILEFEKRGFQVQRMSLQNEPKAVQTWDSCIYTAAEEKEFLRDFMYPALKEHGLEHVEIFIWDHNKERVYERINEIVDSTTRDMVAGIAFHWYSGDHFEALELVRNKFPDKKMIISESCIEYSKFAEEDVIHGALNLSHEIIGDLNHGMTAFYDWNLLLDEKGGPNHVGNFCHAPFLYDTVQKKLMPQLIQQHFEHFSHYIHTGAVRIGYSKYAEGIDVTAYENPNGEIITVLLNKTGEILPVNIRIQGKLAEVLLYPESITTGILK</sequence>
<dbReference type="PANTHER" id="PTHR11069:SF23">
    <property type="entry name" value="LYSOSOMAL ACID GLUCOSYLCERAMIDASE"/>
    <property type="match status" value="1"/>
</dbReference>
<evidence type="ECO:0000259" key="6">
    <source>
        <dbReference type="Pfam" id="PF17189"/>
    </source>
</evidence>
<dbReference type="InterPro" id="IPR017853">
    <property type="entry name" value="GH"/>
</dbReference>
<protein>
    <submittedName>
        <fullName evidence="7">Glucosylceramidase</fullName>
    </submittedName>
</protein>
<evidence type="ECO:0000313" key="8">
    <source>
        <dbReference type="Proteomes" id="UP000250003"/>
    </source>
</evidence>